<proteinExistence type="predicted"/>
<organism evidence="2 3">
    <name type="scientific">Allacma fusca</name>
    <dbReference type="NCBI Taxonomy" id="39272"/>
    <lineage>
        <taxon>Eukaryota</taxon>
        <taxon>Metazoa</taxon>
        <taxon>Ecdysozoa</taxon>
        <taxon>Arthropoda</taxon>
        <taxon>Hexapoda</taxon>
        <taxon>Collembola</taxon>
        <taxon>Symphypleona</taxon>
        <taxon>Sminthuridae</taxon>
        <taxon>Allacma</taxon>
    </lineage>
</organism>
<evidence type="ECO:0000313" key="2">
    <source>
        <dbReference type="EMBL" id="CAG7827641.1"/>
    </source>
</evidence>
<evidence type="ECO:0000313" key="3">
    <source>
        <dbReference type="Proteomes" id="UP000708208"/>
    </source>
</evidence>
<feature type="non-terminal residue" evidence="2">
    <location>
        <position position="1"/>
    </location>
</feature>
<name>A0A8J2L4D0_9HEXA</name>
<dbReference type="AlphaFoldDB" id="A0A8J2L4D0"/>
<feature type="region of interest" description="Disordered" evidence="1">
    <location>
        <begin position="25"/>
        <end position="44"/>
    </location>
</feature>
<keyword evidence="3" id="KW-1185">Reference proteome</keyword>
<comment type="caution">
    <text evidence="2">The sequence shown here is derived from an EMBL/GenBank/DDBJ whole genome shotgun (WGS) entry which is preliminary data.</text>
</comment>
<accession>A0A8J2L4D0</accession>
<dbReference type="OrthoDB" id="8297969at2759"/>
<protein>
    <submittedName>
        <fullName evidence="2">Uncharacterized protein</fullName>
    </submittedName>
</protein>
<dbReference type="Proteomes" id="UP000708208">
    <property type="component" value="Unassembled WGS sequence"/>
</dbReference>
<dbReference type="EMBL" id="CAJVCH010544296">
    <property type="protein sequence ID" value="CAG7827641.1"/>
    <property type="molecule type" value="Genomic_DNA"/>
</dbReference>
<reference evidence="2" key="1">
    <citation type="submission" date="2021-06" db="EMBL/GenBank/DDBJ databases">
        <authorList>
            <person name="Hodson N. C."/>
            <person name="Mongue J. A."/>
            <person name="Jaron S. K."/>
        </authorList>
    </citation>
    <scope>NUCLEOTIDE SEQUENCE</scope>
</reference>
<sequence>QAPSGASALEKTKVPAAVAVPIKKSVHNKPADPHKFLAPTPPSKKPVAKPFVDDIFDVTGDDDSFMTVADKTLDTSMNVNTYDITVYEDLDENMEHRANKRIPDWANDRTQLNRSLFMQQPALLGVIRKPVFPQKNIGYKLFPDVPF</sequence>
<evidence type="ECO:0000256" key="1">
    <source>
        <dbReference type="SAM" id="MobiDB-lite"/>
    </source>
</evidence>
<gene>
    <name evidence="2" type="ORF">AFUS01_LOCUS37617</name>
</gene>